<dbReference type="SUPFAM" id="SSF55073">
    <property type="entry name" value="Nucleotide cyclase"/>
    <property type="match status" value="1"/>
</dbReference>
<proteinExistence type="predicted"/>
<sequence length="938" mass="99736">MRLDTRFLGSRVARRIFWLFVLATLLPLAVSDWLSTSAIADLAHQLQSRSHAQSTRQTALQVFDRLLAAKATLGVVAAMPGHHADESALDAHTARAFVRVSRADASGGRPDPLVDAWARADHGTPGGPLPMLTEPRSQERFELRTLPVPRGAPRLLMGESAGGRLVAVGELRPDYVWSPLADAVVNSGWLVTDGRERVLAAQGDEGLIPADPAASRPTGASAATLPAGTVTTHRTRLFLGAEFGAGDWVFQQQKLAADVLWYGAPLNQWLALVAAATMLAAALLSLRQIQRTLVPLEALTAGTRRLAAGDSGARVAIAGSDEFAVLGASFNAMAVRIEDQFRALESLASIDRDVLSGTPIDVVAARVVAQLGAAHPRLAASIVWLDDEAPSALHRVSHAPADGSVGRSVLTLSVAQLDAFASSVDDRFGARASGLLHGIAPDAHAGDTWQALLPLRWNASTRAALILGAPGALDAATLKAIAELRDRLAVAFSASARVREMVWRASHDSLTGLANRHGLNEFVDALLGGADAARRAAILFVDLDNFKDANDSLGHEVGDQVLCEAAARLADCAPAGALLARQGGDEFVIVLPDADELAARTVAAGVVNRLGAPFAIGREMHGFGASVGVALAPAHGRARAELLRRADIAMYAAKSAGRGRFAVFDDALEAAAQRRLRLPGELRRAVENGELRAHYQPRVSALDGRVTSAEALVRWQHPERGLLMPDGFIELAEESDLIDAIGCFMLDDACSRMKAWQRRHPGLLRVSVNVSARQLLSGALPTQVRDTLARHGLDPAALELEVTESLLIDSGGDAREQLEELRRIGVSIALDDFGTGYSSMAMLRNLPIDVMKIDRAFVKDLHRESSALPITRAIATLAQAMGLHLVAEGVENETQASQLRGLGCHEFQGYLYSRPLAPAEFSRFCAAATASELAFSHG</sequence>
<dbReference type="EMBL" id="JABWMJ010000003">
    <property type="protein sequence ID" value="NUZ05778.1"/>
    <property type="molecule type" value="Genomic_DNA"/>
</dbReference>
<dbReference type="SMART" id="SM00267">
    <property type="entry name" value="GGDEF"/>
    <property type="match status" value="1"/>
</dbReference>
<dbReference type="CDD" id="cd06225">
    <property type="entry name" value="HAMP"/>
    <property type="match status" value="1"/>
</dbReference>
<dbReference type="NCBIfam" id="TIGR00254">
    <property type="entry name" value="GGDEF"/>
    <property type="match status" value="1"/>
</dbReference>
<dbReference type="SMART" id="SM00304">
    <property type="entry name" value="HAMP"/>
    <property type="match status" value="1"/>
</dbReference>
<dbReference type="CDD" id="cd01949">
    <property type="entry name" value="GGDEF"/>
    <property type="match status" value="1"/>
</dbReference>
<dbReference type="AlphaFoldDB" id="A0A7Y6TW85"/>
<dbReference type="RefSeq" id="WP_176068044.1">
    <property type="nucleotide sequence ID" value="NZ_JABWMJ010000003.1"/>
</dbReference>
<dbReference type="SMART" id="SM00052">
    <property type="entry name" value="EAL"/>
    <property type="match status" value="1"/>
</dbReference>
<dbReference type="InterPro" id="IPR001633">
    <property type="entry name" value="EAL_dom"/>
</dbReference>
<dbReference type="PANTHER" id="PTHR44757:SF2">
    <property type="entry name" value="BIOFILM ARCHITECTURE MAINTENANCE PROTEIN MBAA"/>
    <property type="match status" value="1"/>
</dbReference>
<dbReference type="Gene3D" id="3.20.20.450">
    <property type="entry name" value="EAL domain"/>
    <property type="match status" value="1"/>
</dbReference>
<feature type="domain" description="EAL" evidence="1">
    <location>
        <begin position="675"/>
        <end position="929"/>
    </location>
</feature>
<dbReference type="PANTHER" id="PTHR44757">
    <property type="entry name" value="DIGUANYLATE CYCLASE DGCP"/>
    <property type="match status" value="1"/>
</dbReference>
<dbReference type="Gene3D" id="6.10.340.10">
    <property type="match status" value="1"/>
</dbReference>
<dbReference type="InterPro" id="IPR052155">
    <property type="entry name" value="Biofilm_reg_signaling"/>
</dbReference>
<dbReference type="SUPFAM" id="SSF141868">
    <property type="entry name" value="EAL domain-like"/>
    <property type="match status" value="1"/>
</dbReference>
<accession>A0A7Y6TW85</accession>
<dbReference type="Pfam" id="PF00672">
    <property type="entry name" value="HAMP"/>
    <property type="match status" value="1"/>
</dbReference>
<dbReference type="Pfam" id="PF00563">
    <property type="entry name" value="EAL"/>
    <property type="match status" value="1"/>
</dbReference>
<dbReference type="CDD" id="cd01948">
    <property type="entry name" value="EAL"/>
    <property type="match status" value="1"/>
</dbReference>
<dbReference type="PROSITE" id="PS50883">
    <property type="entry name" value="EAL"/>
    <property type="match status" value="1"/>
</dbReference>
<evidence type="ECO:0000313" key="5">
    <source>
        <dbReference type="Proteomes" id="UP000529637"/>
    </source>
</evidence>
<dbReference type="Gene3D" id="3.30.70.270">
    <property type="match status" value="1"/>
</dbReference>
<protein>
    <submittedName>
        <fullName evidence="4">EAL domain-containing protein</fullName>
    </submittedName>
</protein>
<keyword evidence="5" id="KW-1185">Reference proteome</keyword>
<dbReference type="InterPro" id="IPR043128">
    <property type="entry name" value="Rev_trsase/Diguanyl_cyclase"/>
</dbReference>
<reference evidence="4 5" key="1">
    <citation type="submission" date="2020-06" db="EMBL/GenBank/DDBJ databases">
        <title>Schlegella sp. ID0723 isolated from air conditioner.</title>
        <authorList>
            <person name="Kim D.Y."/>
            <person name="Kim D.-U."/>
        </authorList>
    </citation>
    <scope>NUCLEOTIDE SEQUENCE [LARGE SCALE GENOMIC DNA]</scope>
    <source>
        <strain evidence="4 5">ID0723</strain>
    </source>
</reference>
<feature type="domain" description="GGDEF" evidence="3">
    <location>
        <begin position="534"/>
        <end position="666"/>
    </location>
</feature>
<dbReference type="PROSITE" id="PS50887">
    <property type="entry name" value="GGDEF"/>
    <property type="match status" value="1"/>
</dbReference>
<comment type="caution">
    <text evidence="4">The sequence shown here is derived from an EMBL/GenBank/DDBJ whole genome shotgun (WGS) entry which is preliminary data.</text>
</comment>
<evidence type="ECO:0000259" key="1">
    <source>
        <dbReference type="PROSITE" id="PS50883"/>
    </source>
</evidence>
<evidence type="ECO:0000313" key="4">
    <source>
        <dbReference type="EMBL" id="NUZ05778.1"/>
    </source>
</evidence>
<feature type="domain" description="HAMP" evidence="2">
    <location>
        <begin position="290"/>
        <end position="342"/>
    </location>
</feature>
<dbReference type="InterPro" id="IPR029787">
    <property type="entry name" value="Nucleotide_cyclase"/>
</dbReference>
<gene>
    <name evidence="4" type="ORF">HQN59_08380</name>
</gene>
<dbReference type="InterPro" id="IPR035919">
    <property type="entry name" value="EAL_sf"/>
</dbReference>
<dbReference type="InterPro" id="IPR000160">
    <property type="entry name" value="GGDEF_dom"/>
</dbReference>
<dbReference type="GO" id="GO:0016020">
    <property type="term" value="C:membrane"/>
    <property type="evidence" value="ECO:0007669"/>
    <property type="project" value="InterPro"/>
</dbReference>
<dbReference type="SUPFAM" id="SSF158472">
    <property type="entry name" value="HAMP domain-like"/>
    <property type="match status" value="1"/>
</dbReference>
<name>A0A7Y6TW85_9BURK</name>
<evidence type="ECO:0000259" key="3">
    <source>
        <dbReference type="PROSITE" id="PS50887"/>
    </source>
</evidence>
<dbReference type="PROSITE" id="PS50885">
    <property type="entry name" value="HAMP"/>
    <property type="match status" value="1"/>
</dbReference>
<dbReference type="Pfam" id="PF00990">
    <property type="entry name" value="GGDEF"/>
    <property type="match status" value="1"/>
</dbReference>
<dbReference type="GO" id="GO:0007165">
    <property type="term" value="P:signal transduction"/>
    <property type="evidence" value="ECO:0007669"/>
    <property type="project" value="InterPro"/>
</dbReference>
<organism evidence="4 5">
    <name type="scientific">Piscinibacter koreensis</name>
    <dbReference type="NCBI Taxonomy" id="2742824"/>
    <lineage>
        <taxon>Bacteria</taxon>
        <taxon>Pseudomonadati</taxon>
        <taxon>Pseudomonadota</taxon>
        <taxon>Betaproteobacteria</taxon>
        <taxon>Burkholderiales</taxon>
        <taxon>Sphaerotilaceae</taxon>
        <taxon>Piscinibacter</taxon>
    </lineage>
</organism>
<evidence type="ECO:0000259" key="2">
    <source>
        <dbReference type="PROSITE" id="PS50885"/>
    </source>
</evidence>
<dbReference type="InterPro" id="IPR003660">
    <property type="entry name" value="HAMP_dom"/>
</dbReference>
<dbReference type="Proteomes" id="UP000529637">
    <property type="component" value="Unassembled WGS sequence"/>
</dbReference>